<proteinExistence type="predicted"/>
<protein>
    <submittedName>
        <fullName evidence="1">Uncharacterized protein</fullName>
    </submittedName>
</protein>
<name>A0A9X4XGY3_9BRAD</name>
<gene>
    <name evidence="1" type="ORF">GJ689_00970</name>
</gene>
<dbReference type="Pfam" id="PF01744">
    <property type="entry name" value="GLTT"/>
    <property type="match status" value="1"/>
</dbReference>
<dbReference type="InterPro" id="IPR008164">
    <property type="entry name" value="XGLTT_rpt"/>
</dbReference>
<organism evidence="1 2">
    <name type="scientific">Rhodoplanes serenus</name>
    <dbReference type="NCBI Taxonomy" id="200615"/>
    <lineage>
        <taxon>Bacteria</taxon>
        <taxon>Pseudomonadati</taxon>
        <taxon>Pseudomonadota</taxon>
        <taxon>Alphaproteobacteria</taxon>
        <taxon>Hyphomicrobiales</taxon>
        <taxon>Nitrobacteraceae</taxon>
        <taxon>Rhodoplanes</taxon>
    </lineage>
</organism>
<evidence type="ECO:0000313" key="2">
    <source>
        <dbReference type="Proteomes" id="UP000438991"/>
    </source>
</evidence>
<evidence type="ECO:0000313" key="1">
    <source>
        <dbReference type="EMBL" id="MTW14788.1"/>
    </source>
</evidence>
<accession>A0A9X4XGY3</accession>
<sequence length="114" mass="10891">MAGPRPTKPLRRFPGGGVPARVGACPQRAAGLLSAGFASAGLASAGLASAGLASAGLASAGLVSAGLAAPAAAWSRSTLACKVATVALRAAISAAAAASRCWVAAVLRAISPWR</sequence>
<dbReference type="EMBL" id="WNKV01000001">
    <property type="protein sequence ID" value="MTW14788.1"/>
    <property type="molecule type" value="Genomic_DNA"/>
</dbReference>
<reference evidence="1 2" key="1">
    <citation type="submission" date="2019-11" db="EMBL/GenBank/DDBJ databases">
        <title>Whole-genome sequence of Rhodoplanes serenus DSM 18633, type strain.</title>
        <authorList>
            <person name="Kyndt J.A."/>
            <person name="Meyer T.E."/>
        </authorList>
    </citation>
    <scope>NUCLEOTIDE SEQUENCE [LARGE SCALE GENOMIC DNA]</scope>
    <source>
        <strain evidence="1 2">DSM 18633</strain>
    </source>
</reference>
<dbReference type="AlphaFoldDB" id="A0A9X4XGY3"/>
<comment type="caution">
    <text evidence="1">The sequence shown here is derived from an EMBL/GenBank/DDBJ whole genome shotgun (WGS) entry which is preliminary data.</text>
</comment>
<dbReference type="Proteomes" id="UP000438991">
    <property type="component" value="Unassembled WGS sequence"/>
</dbReference>